<evidence type="ECO:0000256" key="1">
    <source>
        <dbReference type="ARBA" id="ARBA00022737"/>
    </source>
</evidence>
<dbReference type="AlphaFoldDB" id="A0A5P1EKQ6"/>
<reference evidence="4" key="1">
    <citation type="journal article" date="2017" name="Nat. Commun.">
        <title>The asparagus genome sheds light on the origin and evolution of a young Y chromosome.</title>
        <authorList>
            <person name="Harkess A."/>
            <person name="Zhou J."/>
            <person name="Xu C."/>
            <person name="Bowers J.E."/>
            <person name="Van der Hulst R."/>
            <person name="Ayyampalayam S."/>
            <person name="Mercati F."/>
            <person name="Riccardi P."/>
            <person name="McKain M.R."/>
            <person name="Kakrana A."/>
            <person name="Tang H."/>
            <person name="Ray J."/>
            <person name="Groenendijk J."/>
            <person name="Arikit S."/>
            <person name="Mathioni S.M."/>
            <person name="Nakano M."/>
            <person name="Shan H."/>
            <person name="Telgmann-Rauber A."/>
            <person name="Kanno A."/>
            <person name="Yue Z."/>
            <person name="Chen H."/>
            <person name="Li W."/>
            <person name="Chen Y."/>
            <person name="Xu X."/>
            <person name="Zhang Y."/>
            <person name="Luo S."/>
            <person name="Chen H."/>
            <person name="Gao J."/>
            <person name="Mao Z."/>
            <person name="Pires J.C."/>
            <person name="Luo M."/>
            <person name="Kudrna D."/>
            <person name="Wing R.A."/>
            <person name="Meyers B.C."/>
            <person name="Yi K."/>
            <person name="Kong H."/>
            <person name="Lavrijsen P."/>
            <person name="Sunseri F."/>
            <person name="Falavigna A."/>
            <person name="Ye Y."/>
            <person name="Leebens-Mack J.H."/>
            <person name="Chen G."/>
        </authorList>
    </citation>
    <scope>NUCLEOTIDE SEQUENCE [LARGE SCALE GENOMIC DNA]</scope>
    <source>
        <strain evidence="4">cv. DH0086</strain>
    </source>
</reference>
<sequence length="96" mass="10518">MLKILMLRPGNLYAANGVGLVLAEKGHFDVSKDIFTQVQEAASGSVIVQMPDVNNGSPLAFQALSGMKELRVKMMRVEMVGGGGRRVEKKKEREEE</sequence>
<organism evidence="3 4">
    <name type="scientific">Asparagus officinalis</name>
    <name type="common">Garden asparagus</name>
    <dbReference type="NCBI Taxonomy" id="4686"/>
    <lineage>
        <taxon>Eukaryota</taxon>
        <taxon>Viridiplantae</taxon>
        <taxon>Streptophyta</taxon>
        <taxon>Embryophyta</taxon>
        <taxon>Tracheophyta</taxon>
        <taxon>Spermatophyta</taxon>
        <taxon>Magnoliopsida</taxon>
        <taxon>Liliopsida</taxon>
        <taxon>Asparagales</taxon>
        <taxon>Asparagaceae</taxon>
        <taxon>Asparagoideae</taxon>
        <taxon>Asparagus</taxon>
    </lineage>
</organism>
<accession>A0A5P1EKQ6</accession>
<keyword evidence="1" id="KW-0677">Repeat</keyword>
<dbReference type="InterPro" id="IPR031101">
    <property type="entry name" value="Ctr9"/>
</dbReference>
<dbReference type="Proteomes" id="UP000243459">
    <property type="component" value="Chromosome 6"/>
</dbReference>
<keyword evidence="2" id="KW-0802">TPR repeat</keyword>
<dbReference type="GO" id="GO:0000993">
    <property type="term" value="F:RNA polymerase II complex binding"/>
    <property type="evidence" value="ECO:0007669"/>
    <property type="project" value="TreeGrafter"/>
</dbReference>
<dbReference type="GO" id="GO:0016593">
    <property type="term" value="C:Cdc73/Paf1 complex"/>
    <property type="evidence" value="ECO:0007669"/>
    <property type="project" value="TreeGrafter"/>
</dbReference>
<keyword evidence="4" id="KW-1185">Reference proteome</keyword>
<evidence type="ECO:0000256" key="2">
    <source>
        <dbReference type="ARBA" id="ARBA00022803"/>
    </source>
</evidence>
<dbReference type="GO" id="GO:0006355">
    <property type="term" value="P:regulation of DNA-templated transcription"/>
    <property type="evidence" value="ECO:0007669"/>
    <property type="project" value="InterPro"/>
</dbReference>
<protein>
    <submittedName>
        <fullName evidence="3">Uncharacterized protein</fullName>
    </submittedName>
</protein>
<evidence type="ECO:0000313" key="3">
    <source>
        <dbReference type="EMBL" id="ONK66578.1"/>
    </source>
</evidence>
<dbReference type="PANTHER" id="PTHR14027">
    <property type="entry name" value="RNA POLYMERASE-ASSOCIATED PROTEIN CTR9"/>
    <property type="match status" value="1"/>
</dbReference>
<dbReference type="Gramene" id="ONK66578">
    <property type="protein sequence ID" value="ONK66578"/>
    <property type="gene ID" value="A4U43_C06F9790"/>
</dbReference>
<dbReference type="PANTHER" id="PTHR14027:SF2">
    <property type="entry name" value="RNA POLYMERASE-ASSOCIATED PROTEIN CTR9 HOMOLOG"/>
    <property type="match status" value="1"/>
</dbReference>
<gene>
    <name evidence="3" type="ORF">A4U43_C06F9790</name>
</gene>
<evidence type="ECO:0000313" key="4">
    <source>
        <dbReference type="Proteomes" id="UP000243459"/>
    </source>
</evidence>
<proteinExistence type="predicted"/>
<dbReference type="EMBL" id="CM007386">
    <property type="protein sequence ID" value="ONK66578.1"/>
    <property type="molecule type" value="Genomic_DNA"/>
</dbReference>
<name>A0A5P1EKQ6_ASPOF</name>
<dbReference type="GO" id="GO:0006368">
    <property type="term" value="P:transcription elongation by RNA polymerase II"/>
    <property type="evidence" value="ECO:0007669"/>
    <property type="project" value="TreeGrafter"/>
</dbReference>